<name>A0A3D8GPD7_9BACI</name>
<evidence type="ECO:0000313" key="2">
    <source>
        <dbReference type="Proteomes" id="UP000257144"/>
    </source>
</evidence>
<dbReference type="Pfam" id="PF10673">
    <property type="entry name" value="DUF2487"/>
    <property type="match status" value="1"/>
</dbReference>
<dbReference type="EMBL" id="QNQT01000005">
    <property type="protein sequence ID" value="RDU36355.1"/>
    <property type="molecule type" value="Genomic_DNA"/>
</dbReference>
<dbReference type="AlphaFoldDB" id="A0A3D8GPD7"/>
<dbReference type="RefSeq" id="WP_115452350.1">
    <property type="nucleotide sequence ID" value="NZ_QNQT01000005.1"/>
</dbReference>
<proteinExistence type="predicted"/>
<sequence length="153" mass="17458">MKWSAEDIRSYSSAKEYVDTAIIPLIGVDFGDGIAQSASSTEYIGLLAAQLERQFTGRILLLPSFTYLKEEAPASSAGRLNRWEEKLADEGIRHVFFLTSDQSWREEERNFNGSLIWLPALPLANMEEKQKTLLINDQVKQLMQLFTAKWRAE</sequence>
<accession>A0A3D8GPD7</accession>
<evidence type="ECO:0000313" key="1">
    <source>
        <dbReference type="EMBL" id="RDU36355.1"/>
    </source>
</evidence>
<keyword evidence="2" id="KW-1185">Reference proteome</keyword>
<reference evidence="1 2" key="1">
    <citation type="submission" date="2018-07" db="EMBL/GenBank/DDBJ databases">
        <title>Bacillus sp. YLB-04 draft genome sequence.</title>
        <authorList>
            <person name="Yu L."/>
            <person name="Tang X."/>
        </authorList>
    </citation>
    <scope>NUCLEOTIDE SEQUENCE [LARGE SCALE GENOMIC DNA]</scope>
    <source>
        <strain evidence="1 2">YLB-04</strain>
    </source>
</reference>
<dbReference type="InterPro" id="IPR019615">
    <property type="entry name" value="DUF2487"/>
</dbReference>
<comment type="caution">
    <text evidence="1">The sequence shown here is derived from an EMBL/GenBank/DDBJ whole genome shotgun (WGS) entry which is preliminary data.</text>
</comment>
<protein>
    <submittedName>
        <fullName evidence="1">DUF2487 domain-containing protein</fullName>
    </submittedName>
</protein>
<dbReference type="OrthoDB" id="2678750at2"/>
<gene>
    <name evidence="1" type="ORF">DRW41_12515</name>
</gene>
<organism evidence="1 2">
    <name type="scientific">Neobacillus piezotolerans</name>
    <dbReference type="NCBI Taxonomy" id="2259171"/>
    <lineage>
        <taxon>Bacteria</taxon>
        <taxon>Bacillati</taxon>
        <taxon>Bacillota</taxon>
        <taxon>Bacilli</taxon>
        <taxon>Bacillales</taxon>
        <taxon>Bacillaceae</taxon>
        <taxon>Neobacillus</taxon>
    </lineage>
</organism>
<dbReference type="Proteomes" id="UP000257144">
    <property type="component" value="Unassembled WGS sequence"/>
</dbReference>